<proteinExistence type="predicted"/>
<sequence length="18" mass="1997">MLLDTGKVNIDSRDTECS</sequence>
<gene>
    <name evidence="1" type="ORF">TOPH_02941</name>
</gene>
<evidence type="ECO:0000313" key="1">
    <source>
        <dbReference type="EMBL" id="KND92436.1"/>
    </source>
</evidence>
<comment type="caution">
    <text evidence="1">The sequence shown here is derived from an EMBL/GenBank/DDBJ whole genome shotgun (WGS) entry which is preliminary data.</text>
</comment>
<dbReference type="Proteomes" id="UP000036947">
    <property type="component" value="Unassembled WGS sequence"/>
</dbReference>
<reference evidence="1 2" key="1">
    <citation type="journal article" date="2015" name="BMC Genomics">
        <title>The genome of the truffle-parasite Tolypocladium ophioglossoides and the evolution of antifungal peptaibiotics.</title>
        <authorList>
            <person name="Quandt C.A."/>
            <person name="Bushley K.E."/>
            <person name="Spatafora J.W."/>
        </authorList>
    </citation>
    <scope>NUCLEOTIDE SEQUENCE [LARGE SCALE GENOMIC DNA]</scope>
    <source>
        <strain evidence="1 2">CBS 100239</strain>
    </source>
</reference>
<accession>A0A0L0NEE0</accession>
<evidence type="ECO:0000313" key="2">
    <source>
        <dbReference type="Proteomes" id="UP000036947"/>
    </source>
</evidence>
<organism evidence="1 2">
    <name type="scientific">Tolypocladium ophioglossoides (strain CBS 100239)</name>
    <name type="common">Snaketongue truffleclub</name>
    <name type="synonym">Elaphocordyceps ophioglossoides</name>
    <dbReference type="NCBI Taxonomy" id="1163406"/>
    <lineage>
        <taxon>Eukaryota</taxon>
        <taxon>Fungi</taxon>
        <taxon>Dikarya</taxon>
        <taxon>Ascomycota</taxon>
        <taxon>Pezizomycotina</taxon>
        <taxon>Sordariomycetes</taxon>
        <taxon>Hypocreomycetidae</taxon>
        <taxon>Hypocreales</taxon>
        <taxon>Ophiocordycipitaceae</taxon>
        <taxon>Tolypocladium</taxon>
    </lineage>
</organism>
<dbReference type="AlphaFoldDB" id="A0A0L0NEE0"/>
<dbReference type="EMBL" id="LFRF01000006">
    <property type="protein sequence ID" value="KND92436.1"/>
    <property type="molecule type" value="Genomic_DNA"/>
</dbReference>
<protein>
    <submittedName>
        <fullName evidence="1">Uncharacterized protein</fullName>
    </submittedName>
</protein>
<keyword evidence="2" id="KW-1185">Reference proteome</keyword>
<name>A0A0L0NEE0_TOLOC</name>